<evidence type="ECO:0000256" key="1">
    <source>
        <dbReference type="SAM" id="MobiDB-lite"/>
    </source>
</evidence>
<name>A0A4P9X3A2_9FUNG</name>
<accession>A0A4P9X3A2</accession>
<protein>
    <submittedName>
        <fullName evidence="2">Uncharacterized protein</fullName>
    </submittedName>
</protein>
<dbReference type="EMBL" id="ML014280">
    <property type="protein sequence ID" value="RKO99496.1"/>
    <property type="molecule type" value="Genomic_DNA"/>
</dbReference>
<organism evidence="2 3">
    <name type="scientific">Caulochytrium protostelioides</name>
    <dbReference type="NCBI Taxonomy" id="1555241"/>
    <lineage>
        <taxon>Eukaryota</taxon>
        <taxon>Fungi</taxon>
        <taxon>Fungi incertae sedis</taxon>
        <taxon>Chytridiomycota</taxon>
        <taxon>Chytridiomycota incertae sedis</taxon>
        <taxon>Chytridiomycetes</taxon>
        <taxon>Caulochytriales</taxon>
        <taxon>Caulochytriaceae</taxon>
        <taxon>Caulochytrium</taxon>
    </lineage>
</organism>
<evidence type="ECO:0000313" key="3">
    <source>
        <dbReference type="Proteomes" id="UP000274922"/>
    </source>
</evidence>
<feature type="region of interest" description="Disordered" evidence="1">
    <location>
        <begin position="218"/>
        <end position="242"/>
    </location>
</feature>
<evidence type="ECO:0000313" key="2">
    <source>
        <dbReference type="EMBL" id="RKO99496.1"/>
    </source>
</evidence>
<proteinExistence type="predicted"/>
<sequence>MASRPRTSGPAAAAAAAAPAMTATVASAAADGTRRADGSVDWKAIQALALRRAHAARTDIDAYLDRLPSARRAAPASAAPVSAGHQSARRAIEQLYAREGAAAGHDTLTEAERRLRGRLVSREARFRMQDAERAAAAAAAAAPTVTLAVGGGSSGGGAQGEVAVDARSLIAEQRKRRMPEAERAEAEAAAAKAAAVAAAHDAKKGGVLEKLGRGILASNPASAVSPSPAAAAPTTAAGAAPPSKFARVSALDAYLNRGPKKKKR</sequence>
<dbReference type="AlphaFoldDB" id="A0A4P9X3A2"/>
<gene>
    <name evidence="2" type="ORF">CXG81DRAFT_20410</name>
</gene>
<dbReference type="Proteomes" id="UP000274922">
    <property type="component" value="Unassembled WGS sequence"/>
</dbReference>
<keyword evidence="3" id="KW-1185">Reference proteome</keyword>
<reference evidence="3" key="1">
    <citation type="journal article" date="2018" name="Nat. Microbiol.">
        <title>Leveraging single-cell genomics to expand the fungal tree of life.</title>
        <authorList>
            <person name="Ahrendt S.R."/>
            <person name="Quandt C.A."/>
            <person name="Ciobanu D."/>
            <person name="Clum A."/>
            <person name="Salamov A."/>
            <person name="Andreopoulos B."/>
            <person name="Cheng J.F."/>
            <person name="Woyke T."/>
            <person name="Pelin A."/>
            <person name="Henrissat B."/>
            <person name="Reynolds N.K."/>
            <person name="Benny G.L."/>
            <person name="Smith M.E."/>
            <person name="James T.Y."/>
            <person name="Grigoriev I.V."/>
        </authorList>
    </citation>
    <scope>NUCLEOTIDE SEQUENCE [LARGE SCALE GENOMIC DNA]</scope>
    <source>
        <strain evidence="3">ATCC 52028</strain>
    </source>
</reference>